<dbReference type="AlphaFoldDB" id="A0AA88DVR7"/>
<gene>
    <name evidence="2" type="ORF">TIFTF001_029331</name>
</gene>
<evidence type="ECO:0000313" key="2">
    <source>
        <dbReference type="EMBL" id="GMN60224.1"/>
    </source>
</evidence>
<accession>A0AA88DVR7</accession>
<comment type="caution">
    <text evidence="2">The sequence shown here is derived from an EMBL/GenBank/DDBJ whole genome shotgun (WGS) entry which is preliminary data.</text>
</comment>
<sequence length="143" mass="15679">MCSRASTPIQLYNSSPSLPNGCPFVSNETSIRSPFDLTMWTLLRTVALRLPSSSGLNLVDLSSVGTSGGRSGRECRRSAKCGERETEKWRRSWAAREREKGKNKGGRGRGRVSSLVDLSENGGGYVSGGGGHRRMDPREKFER</sequence>
<feature type="compositionally biased region" description="Basic and acidic residues" evidence="1">
    <location>
        <begin position="133"/>
        <end position="143"/>
    </location>
</feature>
<dbReference type="Proteomes" id="UP001187192">
    <property type="component" value="Unassembled WGS sequence"/>
</dbReference>
<organism evidence="2 3">
    <name type="scientific">Ficus carica</name>
    <name type="common">Common fig</name>
    <dbReference type="NCBI Taxonomy" id="3494"/>
    <lineage>
        <taxon>Eukaryota</taxon>
        <taxon>Viridiplantae</taxon>
        <taxon>Streptophyta</taxon>
        <taxon>Embryophyta</taxon>
        <taxon>Tracheophyta</taxon>
        <taxon>Spermatophyta</taxon>
        <taxon>Magnoliopsida</taxon>
        <taxon>eudicotyledons</taxon>
        <taxon>Gunneridae</taxon>
        <taxon>Pentapetalae</taxon>
        <taxon>rosids</taxon>
        <taxon>fabids</taxon>
        <taxon>Rosales</taxon>
        <taxon>Moraceae</taxon>
        <taxon>Ficeae</taxon>
        <taxon>Ficus</taxon>
    </lineage>
</organism>
<evidence type="ECO:0000313" key="3">
    <source>
        <dbReference type="Proteomes" id="UP001187192"/>
    </source>
</evidence>
<dbReference type="EMBL" id="BTGU01000096">
    <property type="protein sequence ID" value="GMN60224.1"/>
    <property type="molecule type" value="Genomic_DNA"/>
</dbReference>
<keyword evidence="3" id="KW-1185">Reference proteome</keyword>
<reference evidence="2" key="1">
    <citation type="submission" date="2023-07" db="EMBL/GenBank/DDBJ databases">
        <title>draft genome sequence of fig (Ficus carica).</title>
        <authorList>
            <person name="Takahashi T."/>
            <person name="Nishimura K."/>
        </authorList>
    </citation>
    <scope>NUCLEOTIDE SEQUENCE</scope>
</reference>
<feature type="region of interest" description="Disordered" evidence="1">
    <location>
        <begin position="90"/>
        <end position="143"/>
    </location>
</feature>
<feature type="compositionally biased region" description="Gly residues" evidence="1">
    <location>
        <begin position="121"/>
        <end position="130"/>
    </location>
</feature>
<proteinExistence type="predicted"/>
<evidence type="ECO:0000256" key="1">
    <source>
        <dbReference type="SAM" id="MobiDB-lite"/>
    </source>
</evidence>
<name>A0AA88DVR7_FICCA</name>
<protein>
    <submittedName>
        <fullName evidence="2">Uncharacterized protein</fullName>
    </submittedName>
</protein>
<feature type="compositionally biased region" description="Basic and acidic residues" evidence="1">
    <location>
        <begin position="90"/>
        <end position="102"/>
    </location>
</feature>